<dbReference type="EMBL" id="JAMSHT010000001">
    <property type="protein sequence ID" value="MCM8556794.1"/>
    <property type="molecule type" value="Genomic_DNA"/>
</dbReference>
<keyword evidence="3" id="KW-1185">Reference proteome</keyword>
<protein>
    <submittedName>
        <fullName evidence="2">Pyridoxamine 5'-phosphate oxidase family protein</fullName>
    </submittedName>
</protein>
<dbReference type="Proteomes" id="UP001155128">
    <property type="component" value="Unassembled WGS sequence"/>
</dbReference>
<evidence type="ECO:0000313" key="2">
    <source>
        <dbReference type="EMBL" id="MCM8556794.1"/>
    </source>
</evidence>
<feature type="domain" description="General stress protein FMN-binding split barrel" evidence="1">
    <location>
        <begin position="18"/>
        <end position="148"/>
    </location>
</feature>
<evidence type="ECO:0000259" key="1">
    <source>
        <dbReference type="Pfam" id="PF16242"/>
    </source>
</evidence>
<reference evidence="2" key="1">
    <citation type="submission" date="2022-06" db="EMBL/GenBank/DDBJ databases">
        <title>Sphingomicrobium sedimins sp. nov., a marine bacterium isolated from tidal flat.</title>
        <authorList>
            <person name="Kim C.-H."/>
            <person name="Yoo Y."/>
            <person name="Kim J.-J."/>
        </authorList>
    </citation>
    <scope>NUCLEOTIDE SEQUENCE</scope>
    <source>
        <strain evidence="2">GRR-S6-50</strain>
    </source>
</reference>
<gene>
    <name evidence="2" type="ORF">NDO55_03050</name>
</gene>
<dbReference type="InterPro" id="IPR038725">
    <property type="entry name" value="YdaG_split_barrel_FMN-bd"/>
</dbReference>
<dbReference type="InterPro" id="IPR052917">
    <property type="entry name" value="Stress-Dev_Protein"/>
</dbReference>
<dbReference type="InterPro" id="IPR012349">
    <property type="entry name" value="Split_barrel_FMN-bd"/>
</dbReference>
<dbReference type="AlphaFoldDB" id="A0A9X2J1J8"/>
<sequence length="175" mass="19670">MFFNNDKTDAQVREDLEAKLWKELGSSSPFVMLGLEGVEDSRTRPMTVQIDGEGENRTIYFFADKRESLVTELERSSRAVAAFQSKGHDIFAHIHGNLVIDNDRAVIDRLWNSMIAPWYEGGKDDPNLVLLRFDTGMANIWENAGAEHLVQAAIDALGGKADKPNYEDNRADVQL</sequence>
<dbReference type="PANTHER" id="PTHR34818:SF1">
    <property type="entry name" value="PROTEIN BLI-3"/>
    <property type="match status" value="1"/>
</dbReference>
<dbReference type="Pfam" id="PF16242">
    <property type="entry name" value="Pyrid_ox_like"/>
    <property type="match status" value="1"/>
</dbReference>
<proteinExistence type="predicted"/>
<dbReference type="Gene3D" id="2.30.110.10">
    <property type="entry name" value="Electron Transport, Fmn-binding Protein, Chain A"/>
    <property type="match status" value="1"/>
</dbReference>
<dbReference type="SUPFAM" id="SSF50475">
    <property type="entry name" value="FMN-binding split barrel"/>
    <property type="match status" value="1"/>
</dbReference>
<evidence type="ECO:0000313" key="3">
    <source>
        <dbReference type="Proteomes" id="UP001155128"/>
    </source>
</evidence>
<name>A0A9X2J1J8_9SPHN</name>
<dbReference type="RefSeq" id="WP_252112301.1">
    <property type="nucleotide sequence ID" value="NZ_JAMSHT010000001.1"/>
</dbReference>
<dbReference type="PANTHER" id="PTHR34818">
    <property type="entry name" value="PROTEIN BLI-3"/>
    <property type="match status" value="1"/>
</dbReference>
<organism evidence="2 3">
    <name type="scientific">Sphingomicrobium sediminis</name>
    <dbReference type="NCBI Taxonomy" id="2950949"/>
    <lineage>
        <taxon>Bacteria</taxon>
        <taxon>Pseudomonadati</taxon>
        <taxon>Pseudomonadota</taxon>
        <taxon>Alphaproteobacteria</taxon>
        <taxon>Sphingomonadales</taxon>
        <taxon>Sphingomonadaceae</taxon>
        <taxon>Sphingomicrobium</taxon>
    </lineage>
</organism>
<accession>A0A9X2J1J8</accession>
<comment type="caution">
    <text evidence="2">The sequence shown here is derived from an EMBL/GenBank/DDBJ whole genome shotgun (WGS) entry which is preliminary data.</text>
</comment>